<keyword evidence="2" id="KW-0479">Metal-binding</keyword>
<dbReference type="InterPro" id="IPR052773">
    <property type="entry name" value="Anaerobic_Peroxidase-Rel"/>
</dbReference>
<keyword evidence="8" id="KW-1185">Reference proteome</keyword>
<evidence type="ECO:0000313" key="8">
    <source>
        <dbReference type="Proteomes" id="UP000461880"/>
    </source>
</evidence>
<dbReference type="Proteomes" id="UP000461880">
    <property type="component" value="Unassembled WGS sequence"/>
</dbReference>
<dbReference type="InterPro" id="IPR009040">
    <property type="entry name" value="Ferritin-like_diiron"/>
</dbReference>
<dbReference type="CDD" id="cd01046">
    <property type="entry name" value="Rubrerythrin_like"/>
    <property type="match status" value="1"/>
</dbReference>
<proteinExistence type="predicted"/>
<gene>
    <name evidence="7" type="ORF">FYJ51_06470</name>
</gene>
<dbReference type="InterPro" id="IPR009078">
    <property type="entry name" value="Ferritin-like_SF"/>
</dbReference>
<dbReference type="GO" id="GO:0005506">
    <property type="term" value="F:iron ion binding"/>
    <property type="evidence" value="ECO:0007669"/>
    <property type="project" value="InterPro"/>
</dbReference>
<reference evidence="7 8" key="1">
    <citation type="submission" date="2019-08" db="EMBL/GenBank/DDBJ databases">
        <title>In-depth cultivation of the pig gut microbiome towards novel bacterial diversity and tailored functional studies.</title>
        <authorList>
            <person name="Wylensek D."/>
            <person name="Hitch T.C.A."/>
            <person name="Clavel T."/>
        </authorList>
    </citation>
    <scope>NUCLEOTIDE SEQUENCE [LARGE SCALE GENOMIC DNA]</scope>
    <source>
        <strain evidence="7 8">Oil+RF-744-GAM-WT-6</strain>
    </source>
</reference>
<dbReference type="InterPro" id="IPR012347">
    <property type="entry name" value="Ferritin-like"/>
</dbReference>
<sequence>MKYRCTVCGHIYDEEKEGVKFADLPETWVCPICKQPKSKFEPVEETEELTWASEHKVGIASDVPEEIKEQLRAEFQGECSEVGMYLAMSRAAMREGLPEVGMYYRQAAFEEADHASRYAEMLGEVVSDSTKKNLEARVMAENGATAGKTALAKKCKELNLDALHDSIHEMARDEARHGKAFKGLLDRYFKD</sequence>
<dbReference type="PANTHER" id="PTHR43339">
    <property type="entry name" value="RUBRERYTHRIN-RELATED"/>
    <property type="match status" value="1"/>
</dbReference>
<dbReference type="InterPro" id="IPR003251">
    <property type="entry name" value="Rr_diiron-bd_dom"/>
</dbReference>
<name>A0A7X2TFE2_9FIRM</name>
<keyword evidence="7" id="KW-0560">Oxidoreductase</keyword>
<dbReference type="Gene3D" id="2.20.28.10">
    <property type="match status" value="1"/>
</dbReference>
<dbReference type="RefSeq" id="WP_105302558.1">
    <property type="nucleotide sequence ID" value="NZ_JAQXPC010000055.1"/>
</dbReference>
<dbReference type="InterPro" id="IPR024935">
    <property type="entry name" value="Rubredoxin_dom"/>
</dbReference>
<dbReference type="AlphaFoldDB" id="A0A7X2TFE2"/>
<evidence type="ECO:0000259" key="5">
    <source>
        <dbReference type="PROSITE" id="PS50903"/>
    </source>
</evidence>
<feature type="domain" description="Rubredoxin-like" evidence="5">
    <location>
        <begin position="2"/>
        <end position="43"/>
    </location>
</feature>
<evidence type="ECO:0000256" key="3">
    <source>
        <dbReference type="ARBA" id="ARBA00022982"/>
    </source>
</evidence>
<dbReference type="PROSITE" id="PS50905">
    <property type="entry name" value="FERRITIN_LIKE"/>
    <property type="match status" value="1"/>
</dbReference>
<evidence type="ECO:0000256" key="4">
    <source>
        <dbReference type="ARBA" id="ARBA00023004"/>
    </source>
</evidence>
<dbReference type="PROSITE" id="PS50903">
    <property type="entry name" value="RUBREDOXIN_LIKE"/>
    <property type="match status" value="1"/>
</dbReference>
<keyword evidence="3" id="KW-0249">Electron transport</keyword>
<dbReference type="SUPFAM" id="SSF47240">
    <property type="entry name" value="Ferritin-like"/>
    <property type="match status" value="1"/>
</dbReference>
<dbReference type="GO" id="GO:0004601">
    <property type="term" value="F:peroxidase activity"/>
    <property type="evidence" value="ECO:0007669"/>
    <property type="project" value="UniProtKB-KW"/>
</dbReference>
<comment type="caution">
    <text evidence="7">The sequence shown here is derived from an EMBL/GenBank/DDBJ whole genome shotgun (WGS) entry which is preliminary data.</text>
</comment>
<dbReference type="Gene3D" id="1.20.1260.10">
    <property type="match status" value="1"/>
</dbReference>
<dbReference type="SUPFAM" id="SSF57802">
    <property type="entry name" value="Rubredoxin-like"/>
    <property type="match status" value="1"/>
</dbReference>
<feature type="domain" description="Ferritin-like diiron" evidence="6">
    <location>
        <begin position="61"/>
        <end position="191"/>
    </location>
</feature>
<dbReference type="InterPro" id="IPR024934">
    <property type="entry name" value="Rubredoxin-like_dom"/>
</dbReference>
<protein>
    <submittedName>
        <fullName evidence="7">NADH peroxidase</fullName>
    </submittedName>
</protein>
<organism evidence="7 8">
    <name type="scientific">Stecheria intestinalis</name>
    <dbReference type="NCBI Taxonomy" id="2606630"/>
    <lineage>
        <taxon>Bacteria</taxon>
        <taxon>Bacillati</taxon>
        <taxon>Bacillota</taxon>
        <taxon>Erysipelotrichia</taxon>
        <taxon>Erysipelotrichales</taxon>
        <taxon>Erysipelotrichaceae</taxon>
        <taxon>Stecheria</taxon>
    </lineage>
</organism>
<evidence type="ECO:0000256" key="1">
    <source>
        <dbReference type="ARBA" id="ARBA00022448"/>
    </source>
</evidence>
<dbReference type="Pfam" id="PF00301">
    <property type="entry name" value="Rubredoxin"/>
    <property type="match status" value="1"/>
</dbReference>
<keyword evidence="1" id="KW-0813">Transport</keyword>
<evidence type="ECO:0000313" key="7">
    <source>
        <dbReference type="EMBL" id="MSS58547.1"/>
    </source>
</evidence>
<dbReference type="PANTHER" id="PTHR43339:SF1">
    <property type="entry name" value="RUBRERYTHRIN"/>
    <property type="match status" value="1"/>
</dbReference>
<keyword evidence="4" id="KW-0408">Iron</keyword>
<evidence type="ECO:0000259" key="6">
    <source>
        <dbReference type="PROSITE" id="PS50905"/>
    </source>
</evidence>
<evidence type="ECO:0000256" key="2">
    <source>
        <dbReference type="ARBA" id="ARBA00022723"/>
    </source>
</evidence>
<dbReference type="InterPro" id="IPR045236">
    <property type="entry name" value="RevRr_diiron-bd_dom"/>
</dbReference>
<accession>A0A7X2TFE2</accession>
<keyword evidence="7" id="KW-0575">Peroxidase</keyword>
<dbReference type="Pfam" id="PF02915">
    <property type="entry name" value="Rubrerythrin"/>
    <property type="match status" value="1"/>
</dbReference>
<dbReference type="EMBL" id="VUMN01000013">
    <property type="protein sequence ID" value="MSS58547.1"/>
    <property type="molecule type" value="Genomic_DNA"/>
</dbReference>
<dbReference type="CDD" id="cd00730">
    <property type="entry name" value="rubredoxin"/>
    <property type="match status" value="1"/>
</dbReference>